<dbReference type="InterPro" id="IPR050077">
    <property type="entry name" value="LexA_repressor"/>
</dbReference>
<dbReference type="EC" id="3.4.21.88" evidence="2"/>
<dbReference type="AlphaFoldDB" id="A0A806KLM4"/>
<keyword evidence="2" id="KW-0645">Protease</keyword>
<dbReference type="InterPro" id="IPR006199">
    <property type="entry name" value="LexA_DNA-bd_dom"/>
</dbReference>
<protein>
    <submittedName>
        <fullName evidence="2">SOS-response repressor and protease LexA</fullName>
        <ecNumber evidence="2">3.4.21.88</ecNumber>
    </submittedName>
</protein>
<dbReference type="GO" id="GO:0006508">
    <property type="term" value="P:proteolysis"/>
    <property type="evidence" value="ECO:0007669"/>
    <property type="project" value="UniProtKB-KW"/>
</dbReference>
<reference evidence="2" key="1">
    <citation type="submission" date="2012-03" db="EMBL/GenBank/DDBJ databases">
        <title>Functional metagenomics reveals considerable lignocellulase gene clusters in the gut microbiome of a wood-feeding higher termite.</title>
        <authorList>
            <person name="Liu N."/>
        </authorList>
    </citation>
    <scope>NUCLEOTIDE SEQUENCE</scope>
</reference>
<accession>A0A806KLM4</accession>
<name>A0A806KLM4_9BACT</name>
<dbReference type="Gene3D" id="1.10.10.10">
    <property type="entry name" value="Winged helix-like DNA-binding domain superfamily/Winged helix DNA-binding domain"/>
    <property type="match status" value="1"/>
</dbReference>
<dbReference type="InterPro" id="IPR036388">
    <property type="entry name" value="WH-like_DNA-bd_sf"/>
</dbReference>
<dbReference type="PANTHER" id="PTHR33516">
    <property type="entry name" value="LEXA REPRESSOR"/>
    <property type="match status" value="1"/>
</dbReference>
<organism evidence="2">
    <name type="scientific">uncultured bacterium contig00069</name>
    <dbReference type="NCBI Taxonomy" id="1181550"/>
    <lineage>
        <taxon>Bacteria</taxon>
        <taxon>environmental samples</taxon>
    </lineage>
</organism>
<dbReference type="Pfam" id="PF01726">
    <property type="entry name" value="LexA_DNA_bind"/>
    <property type="match status" value="1"/>
</dbReference>
<dbReference type="EMBL" id="JQ844206">
    <property type="protein sequence ID" value="AGS52731.1"/>
    <property type="molecule type" value="Genomic_DNA"/>
</dbReference>
<dbReference type="InterPro" id="IPR036390">
    <property type="entry name" value="WH_DNA-bd_sf"/>
</dbReference>
<dbReference type="SUPFAM" id="SSF46785">
    <property type="entry name" value="Winged helix' DNA-binding domain"/>
    <property type="match status" value="1"/>
</dbReference>
<evidence type="ECO:0000259" key="1">
    <source>
        <dbReference type="Pfam" id="PF01726"/>
    </source>
</evidence>
<feature type="domain" description="LexA repressor DNA-binding" evidence="1">
    <location>
        <begin position="1"/>
        <end position="57"/>
    </location>
</feature>
<proteinExistence type="predicted"/>
<dbReference type="GO" id="GO:0004252">
    <property type="term" value="F:serine-type endopeptidase activity"/>
    <property type="evidence" value="ECO:0007669"/>
    <property type="project" value="UniProtKB-EC"/>
</dbReference>
<dbReference type="PANTHER" id="PTHR33516:SF2">
    <property type="entry name" value="LEXA REPRESSOR-RELATED"/>
    <property type="match status" value="1"/>
</dbReference>
<sequence length="63" mass="7236">MKKTTPRQQAIYSYIKEFIRSRKYPPTIREIGDKFGIKSTNGVRDALNALEKKGLIKKILKPG</sequence>
<keyword evidence="2" id="KW-0378">Hydrolase</keyword>
<evidence type="ECO:0000313" key="2">
    <source>
        <dbReference type="EMBL" id="AGS52731.1"/>
    </source>
</evidence>